<name>A0A0C2I6V1_THEKT</name>
<feature type="signal peptide" evidence="1">
    <location>
        <begin position="1"/>
        <end position="19"/>
    </location>
</feature>
<evidence type="ECO:0000313" key="3">
    <source>
        <dbReference type="Proteomes" id="UP000031668"/>
    </source>
</evidence>
<reference evidence="2 3" key="1">
    <citation type="journal article" date="2014" name="Genome Biol. Evol.">
        <title>The genome of the myxosporean Thelohanellus kitauei shows adaptations to nutrient acquisition within its fish host.</title>
        <authorList>
            <person name="Yang Y."/>
            <person name="Xiong J."/>
            <person name="Zhou Z."/>
            <person name="Huo F."/>
            <person name="Miao W."/>
            <person name="Ran C."/>
            <person name="Liu Y."/>
            <person name="Zhang J."/>
            <person name="Feng J."/>
            <person name="Wang M."/>
            <person name="Wang M."/>
            <person name="Wang L."/>
            <person name="Yao B."/>
        </authorList>
    </citation>
    <scope>NUCLEOTIDE SEQUENCE [LARGE SCALE GENOMIC DNA]</scope>
    <source>
        <strain evidence="2">Wuqing</strain>
    </source>
</reference>
<dbReference type="Proteomes" id="UP000031668">
    <property type="component" value="Unassembled WGS sequence"/>
</dbReference>
<feature type="chain" id="PRO_5002150243" evidence="1">
    <location>
        <begin position="20"/>
        <end position="119"/>
    </location>
</feature>
<dbReference type="EMBL" id="JWZT01005390">
    <property type="protein sequence ID" value="KII60923.1"/>
    <property type="molecule type" value="Genomic_DNA"/>
</dbReference>
<organism evidence="2 3">
    <name type="scientific">Thelohanellus kitauei</name>
    <name type="common">Myxosporean</name>
    <dbReference type="NCBI Taxonomy" id="669202"/>
    <lineage>
        <taxon>Eukaryota</taxon>
        <taxon>Metazoa</taxon>
        <taxon>Cnidaria</taxon>
        <taxon>Myxozoa</taxon>
        <taxon>Myxosporea</taxon>
        <taxon>Bivalvulida</taxon>
        <taxon>Platysporina</taxon>
        <taxon>Myxobolidae</taxon>
        <taxon>Thelohanellus</taxon>
    </lineage>
</organism>
<dbReference type="AlphaFoldDB" id="A0A0C2I6V1"/>
<comment type="caution">
    <text evidence="2">The sequence shown here is derived from an EMBL/GenBank/DDBJ whole genome shotgun (WGS) entry which is preliminary data.</text>
</comment>
<gene>
    <name evidence="2" type="ORF">RF11_13896</name>
</gene>
<accession>A0A0C2I6V1</accession>
<evidence type="ECO:0000313" key="2">
    <source>
        <dbReference type="EMBL" id="KII60923.1"/>
    </source>
</evidence>
<sequence length="119" mass="13905">MLLNVFSLILVFLLHEQLCIDQGKSPIKSKVAKWEKPRESERIMFKQVINGYEGYKYLAKKKINRVAYDILDGATILVVKVKGEKRKWLFPRIRIIGFLEQVGKRPEAQLVDVLDKDPY</sequence>
<protein>
    <submittedName>
        <fullName evidence="2">Uncharacterized protein</fullName>
    </submittedName>
</protein>
<keyword evidence="1" id="KW-0732">Signal</keyword>
<keyword evidence="3" id="KW-1185">Reference proteome</keyword>
<proteinExistence type="predicted"/>
<evidence type="ECO:0000256" key="1">
    <source>
        <dbReference type="SAM" id="SignalP"/>
    </source>
</evidence>